<accession>K6ZJ90</accession>
<evidence type="ECO:0000313" key="1">
    <source>
        <dbReference type="EMBL" id="GAC30392.1"/>
    </source>
</evidence>
<name>K6ZJ90_9ALTE</name>
<evidence type="ECO:0000313" key="2">
    <source>
        <dbReference type="Proteomes" id="UP000006251"/>
    </source>
</evidence>
<dbReference type="EMBL" id="BAEQ01000055">
    <property type="protein sequence ID" value="GAC30392.1"/>
    <property type="molecule type" value="Genomic_DNA"/>
</dbReference>
<comment type="caution">
    <text evidence="1">The sequence shown here is derived from an EMBL/GenBank/DDBJ whole genome shotgun (WGS) entry which is preliminary data.</text>
</comment>
<proteinExistence type="predicted"/>
<dbReference type="AlphaFoldDB" id="K6ZJ90"/>
<sequence length="48" mass="5561">MVVCNSVLVSFIERYIKKKIEIHNHMGQKYNKPLIKKICTPEQKAGSD</sequence>
<gene>
    <name evidence="1" type="ORF">GPAL_3546</name>
</gene>
<dbReference type="Proteomes" id="UP000006251">
    <property type="component" value="Unassembled WGS sequence"/>
</dbReference>
<keyword evidence="2" id="KW-1185">Reference proteome</keyword>
<protein>
    <submittedName>
        <fullName evidence="1">Uncharacterized protein</fullName>
    </submittedName>
</protein>
<reference evidence="2" key="1">
    <citation type="journal article" date="2014" name="Environ. Microbiol.">
        <title>Comparative genomics of the marine bacterial genus Glaciecola reveals the high degree of genomic diversity and genomic characteristic for cold adaptation.</title>
        <authorList>
            <person name="Qin Q.L."/>
            <person name="Xie B.B."/>
            <person name="Yu Y."/>
            <person name="Shu Y.L."/>
            <person name="Rong J.C."/>
            <person name="Zhang Y.J."/>
            <person name="Zhao D.L."/>
            <person name="Chen X.L."/>
            <person name="Zhang X.Y."/>
            <person name="Chen B."/>
            <person name="Zhou B.C."/>
            <person name="Zhang Y.Z."/>
        </authorList>
    </citation>
    <scope>NUCLEOTIDE SEQUENCE [LARGE SCALE GENOMIC DNA]</scope>
    <source>
        <strain evidence="2">ACAM 615</strain>
    </source>
</reference>
<organism evidence="1 2">
    <name type="scientific">Brumicola pallidula DSM 14239 = ACAM 615</name>
    <dbReference type="NCBI Taxonomy" id="1121922"/>
    <lineage>
        <taxon>Bacteria</taxon>
        <taxon>Pseudomonadati</taxon>
        <taxon>Pseudomonadota</taxon>
        <taxon>Gammaproteobacteria</taxon>
        <taxon>Alteromonadales</taxon>
        <taxon>Alteromonadaceae</taxon>
        <taxon>Brumicola</taxon>
    </lineage>
</organism>